<keyword evidence="2" id="KW-0057">Aromatic amino acid biosynthesis</keyword>
<dbReference type="InterPro" id="IPR046346">
    <property type="entry name" value="Aminoacid_DH-like_N_sf"/>
</dbReference>
<comment type="pathway">
    <text evidence="1">Metabolic intermediate biosynthesis; chorismate biosynthesis; chorismate from D-erythrose 4-phosphate and phosphoenolpyruvate: step 4/7.</text>
</comment>
<dbReference type="GO" id="GO:0004764">
    <property type="term" value="F:shikimate 3-dehydrogenase (NADP+) activity"/>
    <property type="evidence" value="ECO:0007669"/>
    <property type="project" value="UniProtKB-EC"/>
</dbReference>
<evidence type="ECO:0000259" key="5">
    <source>
        <dbReference type="Pfam" id="PF18317"/>
    </source>
</evidence>
<keyword evidence="2" id="KW-0028">Amino-acid biosynthesis</keyword>
<dbReference type="PANTHER" id="PTHR21089">
    <property type="entry name" value="SHIKIMATE DEHYDROGENASE"/>
    <property type="match status" value="1"/>
</dbReference>
<feature type="domain" description="SDH C-terminal" evidence="5">
    <location>
        <begin position="251"/>
        <end position="281"/>
    </location>
</feature>
<accession>A0ABV6PCG4</accession>
<dbReference type="PANTHER" id="PTHR21089:SF1">
    <property type="entry name" value="BIFUNCTIONAL 3-DEHYDROQUINATE DEHYDRATASE_SHIKIMATE DEHYDROGENASE, CHLOROPLASTIC"/>
    <property type="match status" value="1"/>
</dbReference>
<dbReference type="InterPro" id="IPR036291">
    <property type="entry name" value="NAD(P)-bd_dom_sf"/>
</dbReference>
<dbReference type="NCBIfam" id="NF009201">
    <property type="entry name" value="PRK12549.1"/>
    <property type="match status" value="1"/>
</dbReference>
<protein>
    <submittedName>
        <fullName evidence="6">Shikimate dehydrogenase</fullName>
        <ecNumber evidence="6">1.1.1.25</ecNumber>
    </submittedName>
</protein>
<evidence type="ECO:0000313" key="6">
    <source>
        <dbReference type="EMBL" id="MFC0582815.1"/>
    </source>
</evidence>
<reference evidence="6 7" key="1">
    <citation type="submission" date="2024-09" db="EMBL/GenBank/DDBJ databases">
        <authorList>
            <person name="Sun Q."/>
            <person name="Mori K."/>
        </authorList>
    </citation>
    <scope>NUCLEOTIDE SEQUENCE [LARGE SCALE GENOMIC DNA]</scope>
    <source>
        <strain evidence="6 7">NCAIM B.02604</strain>
    </source>
</reference>
<dbReference type="EMBL" id="JBHLUB010000032">
    <property type="protein sequence ID" value="MFC0582815.1"/>
    <property type="molecule type" value="Genomic_DNA"/>
</dbReference>
<dbReference type="CDD" id="cd01065">
    <property type="entry name" value="NAD_bind_Shikimate_DH"/>
    <property type="match status" value="1"/>
</dbReference>
<comment type="caution">
    <text evidence="6">The sequence shown here is derived from an EMBL/GenBank/DDBJ whole genome shotgun (WGS) entry which is preliminary data.</text>
</comment>
<dbReference type="Pfam" id="PF18317">
    <property type="entry name" value="SDH_C"/>
    <property type="match status" value="1"/>
</dbReference>
<name>A0ABV6PCG4_9MICC</name>
<dbReference type="Pfam" id="PF08501">
    <property type="entry name" value="Shikimate_dh_N"/>
    <property type="match status" value="1"/>
</dbReference>
<evidence type="ECO:0000256" key="1">
    <source>
        <dbReference type="ARBA" id="ARBA00004871"/>
    </source>
</evidence>
<keyword evidence="7" id="KW-1185">Reference proteome</keyword>
<dbReference type="InterPro" id="IPR000594">
    <property type="entry name" value="ThiF_NAD_FAD-bd"/>
</dbReference>
<dbReference type="SUPFAM" id="SSF51735">
    <property type="entry name" value="NAD(P)-binding Rossmann-fold domains"/>
    <property type="match status" value="1"/>
</dbReference>
<dbReference type="Proteomes" id="UP001589862">
    <property type="component" value="Unassembled WGS sequence"/>
</dbReference>
<dbReference type="Gene3D" id="3.40.50.720">
    <property type="entry name" value="NAD(P)-binding Rossmann-like Domain"/>
    <property type="match status" value="1"/>
</dbReference>
<evidence type="ECO:0000259" key="3">
    <source>
        <dbReference type="Pfam" id="PF00899"/>
    </source>
</evidence>
<proteinExistence type="predicted"/>
<dbReference type="RefSeq" id="WP_377460275.1">
    <property type="nucleotide sequence ID" value="NZ_JBHLUB010000032.1"/>
</dbReference>
<organism evidence="6 7">
    <name type="scientific">Micrococcoides hystricis</name>
    <dbReference type="NCBI Taxonomy" id="1572761"/>
    <lineage>
        <taxon>Bacteria</taxon>
        <taxon>Bacillati</taxon>
        <taxon>Actinomycetota</taxon>
        <taxon>Actinomycetes</taxon>
        <taxon>Micrococcales</taxon>
        <taxon>Micrococcaceae</taxon>
        <taxon>Micrococcoides</taxon>
    </lineage>
</organism>
<dbReference type="Gene3D" id="3.40.50.10860">
    <property type="entry name" value="Leucine Dehydrogenase, chain A, domain 1"/>
    <property type="match status" value="1"/>
</dbReference>
<evidence type="ECO:0000256" key="2">
    <source>
        <dbReference type="ARBA" id="ARBA00023141"/>
    </source>
</evidence>
<dbReference type="InterPro" id="IPR013708">
    <property type="entry name" value="Shikimate_DH-bd_N"/>
</dbReference>
<dbReference type="Pfam" id="PF00899">
    <property type="entry name" value="ThiF"/>
    <property type="match status" value="1"/>
</dbReference>
<dbReference type="InterPro" id="IPR041121">
    <property type="entry name" value="SDH_C"/>
</dbReference>
<keyword evidence="6" id="KW-0560">Oxidoreductase</keyword>
<feature type="domain" description="THIF-type NAD/FAD binding fold" evidence="3">
    <location>
        <begin position="128"/>
        <end position="163"/>
    </location>
</feature>
<dbReference type="InterPro" id="IPR022893">
    <property type="entry name" value="Shikimate_DH_fam"/>
</dbReference>
<dbReference type="SUPFAM" id="SSF53223">
    <property type="entry name" value="Aminoacid dehydrogenase-like, N-terminal domain"/>
    <property type="match status" value="1"/>
</dbReference>
<feature type="domain" description="Shikimate dehydrogenase substrate binding N-terminal" evidence="4">
    <location>
        <begin position="10"/>
        <end position="98"/>
    </location>
</feature>
<evidence type="ECO:0000259" key="4">
    <source>
        <dbReference type="Pfam" id="PF08501"/>
    </source>
</evidence>
<gene>
    <name evidence="6" type="ORF">ACFFFR_10575</name>
</gene>
<evidence type="ECO:0000313" key="7">
    <source>
        <dbReference type="Proteomes" id="UP001589862"/>
    </source>
</evidence>
<sequence>MHQHRIRIGLIGNDLSTSLSPQIHEREAVHQGLDGYRYELLDLEDQPEVAKDLGAFIAAKLAAGYTGFNVTHPYKQVVMQHLDALSPAVEALGAVNTIVLREDGTLLGENTDYTGFLTALQRNMSDCPRERVVLIGAGGAGSAVARALADFGVGRLDIVDPDQDRREQLREKIAQTQTEAAAWEPTALPDLLAAADGVVNATPIGMENIPGTPLDLNLLEQRHWVGDVIYRPIETELLKHAASLGCRRLDGTQMLIEQAGDGFRLLTGVEPDVQRMRAELQQSLQHSRSGEGS</sequence>
<dbReference type="EC" id="1.1.1.25" evidence="6"/>